<dbReference type="KEGG" id="dpx:DAPPUDRAFT_117293"/>
<evidence type="ECO:0000256" key="1">
    <source>
        <dbReference type="SAM" id="MobiDB-lite"/>
    </source>
</evidence>
<sequence length="173" mass="19775">MKSSSASSRQRHFYDEVQLALLDAEFTRDPISQSRSGGFRIAVDVHANLDLHESRHQLVKQIATIVDQRLTFLVKVDKILTPHLKSFLLLDSIRILRQFHPWNQSTTRRPNHHCRLHFNPNGLLPAVHKTSLVPSPISITRMNSERISNHSSKTNPPTTGRTRSTHLLSIQLL</sequence>
<evidence type="ECO:0000313" key="2">
    <source>
        <dbReference type="EMBL" id="EFX65387.1"/>
    </source>
</evidence>
<gene>
    <name evidence="2" type="ORF">DAPPUDRAFT_117293</name>
</gene>
<dbReference type="Proteomes" id="UP000000305">
    <property type="component" value="Unassembled WGS sequence"/>
</dbReference>
<accession>E9HS64</accession>
<dbReference type="InParanoid" id="E9HS64"/>
<reference evidence="2 3" key="1">
    <citation type="journal article" date="2011" name="Science">
        <title>The ecoresponsive genome of Daphnia pulex.</title>
        <authorList>
            <person name="Colbourne J.K."/>
            <person name="Pfrender M.E."/>
            <person name="Gilbert D."/>
            <person name="Thomas W.K."/>
            <person name="Tucker A."/>
            <person name="Oakley T.H."/>
            <person name="Tokishita S."/>
            <person name="Aerts A."/>
            <person name="Arnold G.J."/>
            <person name="Basu M.K."/>
            <person name="Bauer D.J."/>
            <person name="Caceres C.E."/>
            <person name="Carmel L."/>
            <person name="Casola C."/>
            <person name="Choi J.H."/>
            <person name="Detter J.C."/>
            <person name="Dong Q."/>
            <person name="Dusheyko S."/>
            <person name="Eads B.D."/>
            <person name="Frohlich T."/>
            <person name="Geiler-Samerotte K.A."/>
            <person name="Gerlach D."/>
            <person name="Hatcher P."/>
            <person name="Jogdeo S."/>
            <person name="Krijgsveld J."/>
            <person name="Kriventseva E.V."/>
            <person name="Kultz D."/>
            <person name="Laforsch C."/>
            <person name="Lindquist E."/>
            <person name="Lopez J."/>
            <person name="Manak J.R."/>
            <person name="Muller J."/>
            <person name="Pangilinan J."/>
            <person name="Patwardhan R.P."/>
            <person name="Pitluck S."/>
            <person name="Pritham E.J."/>
            <person name="Rechtsteiner A."/>
            <person name="Rho M."/>
            <person name="Rogozin I.B."/>
            <person name="Sakarya O."/>
            <person name="Salamov A."/>
            <person name="Schaack S."/>
            <person name="Shapiro H."/>
            <person name="Shiga Y."/>
            <person name="Skalitzky C."/>
            <person name="Smith Z."/>
            <person name="Souvorov A."/>
            <person name="Sung W."/>
            <person name="Tang Z."/>
            <person name="Tsuchiya D."/>
            <person name="Tu H."/>
            <person name="Vos H."/>
            <person name="Wang M."/>
            <person name="Wolf Y.I."/>
            <person name="Yamagata H."/>
            <person name="Yamada T."/>
            <person name="Ye Y."/>
            <person name="Shaw J.R."/>
            <person name="Andrews J."/>
            <person name="Crease T.J."/>
            <person name="Tang H."/>
            <person name="Lucas S.M."/>
            <person name="Robertson H.M."/>
            <person name="Bork P."/>
            <person name="Koonin E.V."/>
            <person name="Zdobnov E.M."/>
            <person name="Grigoriev I.V."/>
            <person name="Lynch M."/>
            <person name="Boore J.L."/>
        </authorList>
    </citation>
    <scope>NUCLEOTIDE SEQUENCE [LARGE SCALE GENOMIC DNA]</scope>
</reference>
<feature type="region of interest" description="Disordered" evidence="1">
    <location>
        <begin position="143"/>
        <end position="165"/>
    </location>
</feature>
<name>E9HS64_DAPPU</name>
<dbReference type="OrthoDB" id="6159439at2759"/>
<proteinExistence type="predicted"/>
<dbReference type="HOGENOM" id="CLU_1549194_0_0_1"/>
<dbReference type="AlphaFoldDB" id="E9HS64"/>
<dbReference type="EMBL" id="GL732746">
    <property type="protein sequence ID" value="EFX65387.1"/>
    <property type="molecule type" value="Genomic_DNA"/>
</dbReference>
<organism evidence="2 3">
    <name type="scientific">Daphnia pulex</name>
    <name type="common">Water flea</name>
    <dbReference type="NCBI Taxonomy" id="6669"/>
    <lineage>
        <taxon>Eukaryota</taxon>
        <taxon>Metazoa</taxon>
        <taxon>Ecdysozoa</taxon>
        <taxon>Arthropoda</taxon>
        <taxon>Crustacea</taxon>
        <taxon>Branchiopoda</taxon>
        <taxon>Diplostraca</taxon>
        <taxon>Cladocera</taxon>
        <taxon>Anomopoda</taxon>
        <taxon>Daphniidae</taxon>
        <taxon>Daphnia</taxon>
    </lineage>
</organism>
<keyword evidence="3" id="KW-1185">Reference proteome</keyword>
<feature type="compositionally biased region" description="Polar residues" evidence="1">
    <location>
        <begin position="149"/>
        <end position="165"/>
    </location>
</feature>
<protein>
    <submittedName>
        <fullName evidence="2">Uncharacterized protein</fullName>
    </submittedName>
</protein>
<evidence type="ECO:0000313" key="3">
    <source>
        <dbReference type="Proteomes" id="UP000000305"/>
    </source>
</evidence>